<dbReference type="InterPro" id="IPR027806">
    <property type="entry name" value="HARBI1_dom"/>
</dbReference>
<protein>
    <recommendedName>
        <fullName evidence="3">DDE Tnp4 domain-containing protein</fullName>
    </recommendedName>
</protein>
<keyword evidence="2" id="KW-0479">Metal-binding</keyword>
<accession>A0ABN8REQ5</accession>
<dbReference type="PANTHER" id="PTHR34615">
    <property type="entry name" value="PX DOMAIN-CONTAINING PROTEIN"/>
    <property type="match status" value="1"/>
</dbReference>
<feature type="domain" description="DDE Tnp4" evidence="3">
    <location>
        <begin position="157"/>
        <end position="292"/>
    </location>
</feature>
<dbReference type="Proteomes" id="UP001159427">
    <property type="component" value="Unassembled WGS sequence"/>
</dbReference>
<evidence type="ECO:0000256" key="2">
    <source>
        <dbReference type="ARBA" id="ARBA00022723"/>
    </source>
</evidence>
<organism evidence="4 5">
    <name type="scientific">Porites evermanni</name>
    <dbReference type="NCBI Taxonomy" id="104178"/>
    <lineage>
        <taxon>Eukaryota</taxon>
        <taxon>Metazoa</taxon>
        <taxon>Cnidaria</taxon>
        <taxon>Anthozoa</taxon>
        <taxon>Hexacorallia</taxon>
        <taxon>Scleractinia</taxon>
        <taxon>Fungiina</taxon>
        <taxon>Poritidae</taxon>
        <taxon>Porites</taxon>
    </lineage>
</organism>
<feature type="non-terminal residue" evidence="4">
    <location>
        <position position="297"/>
    </location>
</feature>
<comment type="caution">
    <text evidence="4">The sequence shown here is derived from an EMBL/GenBank/DDBJ whole genome shotgun (WGS) entry which is preliminary data.</text>
</comment>
<name>A0ABN8REQ5_9CNID</name>
<reference evidence="4 5" key="1">
    <citation type="submission" date="2022-05" db="EMBL/GenBank/DDBJ databases">
        <authorList>
            <consortium name="Genoscope - CEA"/>
            <person name="William W."/>
        </authorList>
    </citation>
    <scope>NUCLEOTIDE SEQUENCE [LARGE SCALE GENOMIC DNA]</scope>
</reference>
<feature type="non-terminal residue" evidence="4">
    <location>
        <position position="1"/>
    </location>
</feature>
<keyword evidence="5" id="KW-1185">Reference proteome</keyword>
<dbReference type="PANTHER" id="PTHR34615:SF1">
    <property type="entry name" value="PX DOMAIN-CONTAINING PROTEIN"/>
    <property type="match status" value="1"/>
</dbReference>
<dbReference type="EMBL" id="CALNXI010001756">
    <property type="protein sequence ID" value="CAH3176394.1"/>
    <property type="molecule type" value="Genomic_DNA"/>
</dbReference>
<evidence type="ECO:0000313" key="5">
    <source>
        <dbReference type="Proteomes" id="UP001159427"/>
    </source>
</evidence>
<dbReference type="Pfam" id="PF13359">
    <property type="entry name" value="DDE_Tnp_4"/>
    <property type="match status" value="1"/>
</dbReference>
<proteinExistence type="predicted"/>
<comment type="cofactor">
    <cofactor evidence="1">
        <name>a divalent metal cation</name>
        <dbReference type="ChEBI" id="CHEBI:60240"/>
    </cofactor>
</comment>
<evidence type="ECO:0000313" key="4">
    <source>
        <dbReference type="EMBL" id="CAH3176394.1"/>
    </source>
</evidence>
<evidence type="ECO:0000256" key="1">
    <source>
        <dbReference type="ARBA" id="ARBA00001968"/>
    </source>
</evidence>
<gene>
    <name evidence="4" type="ORF">PEVE_00010615</name>
</gene>
<evidence type="ECO:0000259" key="3">
    <source>
        <dbReference type="Pfam" id="PF13359"/>
    </source>
</evidence>
<sequence>LLDDNEFCLLYDANYANYPVFDHGQYTRFTLDAVSEEECLSSFRFRQLDIPYLAQVLRLPEKFICPNRTAALTEEALCILLRRFAYPCRYVDMMPQFGRSPQELSLIANKVMDEIYETHGHLLTTIDHPWLTRAKRREMADAVHEVGAALPNCWGFVDGTVRPVCRPGEAQRILYNGHKRVHGIKFEQVLAANGIIVRMYGPVEGKKHDAGVLRMSGLYQDLERHSWAPDGTPLCIYGDTAYPLRVHLQTGFKGANLTPDQEQFNKSMSDVRTSVEWTFGEIVKDWAFLDFKKNLKL</sequence>